<evidence type="ECO:0000256" key="2">
    <source>
        <dbReference type="PROSITE-ProRule" id="PRU01091"/>
    </source>
</evidence>
<dbReference type="InterPro" id="IPR001867">
    <property type="entry name" value="OmpR/PhoB-type_DNA-bd"/>
</dbReference>
<dbReference type="GO" id="GO:0000160">
    <property type="term" value="P:phosphorelay signal transduction system"/>
    <property type="evidence" value="ECO:0007669"/>
    <property type="project" value="InterPro"/>
</dbReference>
<sequence length="51" mass="5851">MRARNRRGDEYQGGAISVPTYIRHLRTKLEDDPARPKVIQTVFGFGYKLGD</sequence>
<feature type="DNA-binding region" description="OmpR/PhoB-type" evidence="2">
    <location>
        <begin position="1"/>
        <end position="51"/>
    </location>
</feature>
<dbReference type="PROSITE" id="PS51755">
    <property type="entry name" value="OMPR_PHOB"/>
    <property type="match status" value="1"/>
</dbReference>
<dbReference type="AlphaFoldDB" id="A0A7C9JN16"/>
<gene>
    <name evidence="4" type="ORF">D1639_04585</name>
</gene>
<protein>
    <submittedName>
        <fullName evidence="4">Winged helix family transcriptional regulator</fullName>
    </submittedName>
</protein>
<accession>A0A7C9JN16</accession>
<reference evidence="4" key="1">
    <citation type="submission" date="2018-08" db="EMBL/GenBank/DDBJ databases">
        <title>Murine metabolic-syndrome-specific gut microbial biobank.</title>
        <authorList>
            <person name="Liu C."/>
        </authorList>
    </citation>
    <scope>NUCLEOTIDE SEQUENCE [LARGE SCALE GENOMIC DNA]</scope>
    <source>
        <strain evidence="4">Z82</strain>
    </source>
</reference>
<evidence type="ECO:0000256" key="1">
    <source>
        <dbReference type="ARBA" id="ARBA00023125"/>
    </source>
</evidence>
<dbReference type="GO" id="GO:0006355">
    <property type="term" value="P:regulation of DNA-templated transcription"/>
    <property type="evidence" value="ECO:0007669"/>
    <property type="project" value="InterPro"/>
</dbReference>
<comment type="caution">
    <text evidence="4">The sequence shown here is derived from an EMBL/GenBank/DDBJ whole genome shotgun (WGS) entry which is preliminary data.</text>
</comment>
<evidence type="ECO:0000259" key="3">
    <source>
        <dbReference type="PROSITE" id="PS51755"/>
    </source>
</evidence>
<dbReference type="EMBL" id="QWKH01000022">
    <property type="protein sequence ID" value="NBI34318.1"/>
    <property type="molecule type" value="Genomic_DNA"/>
</dbReference>
<feature type="domain" description="OmpR/PhoB-type" evidence="3">
    <location>
        <begin position="1"/>
        <end position="51"/>
    </location>
</feature>
<name>A0A7C9JN16_9BACT</name>
<dbReference type="InterPro" id="IPR016032">
    <property type="entry name" value="Sig_transdc_resp-reg_C-effctor"/>
</dbReference>
<keyword evidence="1 2" id="KW-0238">DNA-binding</keyword>
<dbReference type="GO" id="GO:0003677">
    <property type="term" value="F:DNA binding"/>
    <property type="evidence" value="ECO:0007669"/>
    <property type="project" value="UniProtKB-UniRule"/>
</dbReference>
<dbReference type="Gene3D" id="1.10.10.10">
    <property type="entry name" value="Winged helix-like DNA-binding domain superfamily/Winged helix DNA-binding domain"/>
    <property type="match status" value="1"/>
</dbReference>
<dbReference type="InterPro" id="IPR036388">
    <property type="entry name" value="WH-like_DNA-bd_sf"/>
</dbReference>
<evidence type="ECO:0000313" key="4">
    <source>
        <dbReference type="EMBL" id="NBI34318.1"/>
    </source>
</evidence>
<dbReference type="Pfam" id="PF00486">
    <property type="entry name" value="Trans_reg_C"/>
    <property type="match status" value="1"/>
</dbReference>
<proteinExistence type="predicted"/>
<dbReference type="SUPFAM" id="SSF46894">
    <property type="entry name" value="C-terminal effector domain of the bipartite response regulators"/>
    <property type="match status" value="1"/>
</dbReference>
<organism evidence="4">
    <name type="scientific">Muribaculaceae bacterium Z82</name>
    <dbReference type="NCBI Taxonomy" id="2304548"/>
    <lineage>
        <taxon>Bacteria</taxon>
        <taxon>Pseudomonadati</taxon>
        <taxon>Bacteroidota</taxon>
        <taxon>Bacteroidia</taxon>
        <taxon>Bacteroidales</taxon>
        <taxon>Muribaculaceae</taxon>
    </lineage>
</organism>